<reference evidence="7 8" key="1">
    <citation type="submission" date="2020-03" db="EMBL/GenBank/DDBJ databases">
        <title>Complete genome sequence of Orbus sp. IPMB12 (BCRC 80908).</title>
        <authorList>
            <person name="Lo W.-S."/>
            <person name="Chang T.-H."/>
            <person name="Kuo C.-H."/>
        </authorList>
    </citation>
    <scope>NUCLEOTIDE SEQUENCE [LARGE SCALE GENOMIC DNA]</scope>
    <source>
        <strain evidence="7 8">IPMB12</strain>
    </source>
</reference>
<dbReference type="InterPro" id="IPR037185">
    <property type="entry name" value="EmrE-like"/>
</dbReference>
<feature type="transmembrane region" description="Helical" evidence="5">
    <location>
        <begin position="235"/>
        <end position="254"/>
    </location>
</feature>
<evidence type="ECO:0000256" key="3">
    <source>
        <dbReference type="ARBA" id="ARBA00022989"/>
    </source>
</evidence>
<dbReference type="Gene3D" id="1.10.3730.20">
    <property type="match status" value="2"/>
</dbReference>
<dbReference type="InParanoid" id="A0A6G9IE10"/>
<dbReference type="PANTHER" id="PTHR32322:SF9">
    <property type="entry name" value="AMINO-ACID METABOLITE EFFLUX PUMP-RELATED"/>
    <property type="match status" value="1"/>
</dbReference>
<dbReference type="Proteomes" id="UP000501168">
    <property type="component" value="Chromosome"/>
</dbReference>
<dbReference type="AlphaFoldDB" id="A0A6G9IE10"/>
<keyword evidence="2 5" id="KW-0812">Transmembrane</keyword>
<dbReference type="SUPFAM" id="SSF103481">
    <property type="entry name" value="Multidrug resistance efflux transporter EmrE"/>
    <property type="match status" value="2"/>
</dbReference>
<feature type="domain" description="EamA" evidence="6">
    <location>
        <begin position="4"/>
        <end position="129"/>
    </location>
</feature>
<comment type="subcellular location">
    <subcellularLocation>
        <location evidence="1">Membrane</location>
        <topology evidence="1">Multi-pass membrane protein</topology>
    </subcellularLocation>
</comment>
<gene>
    <name evidence="7" type="ORF">IPMB12_10355</name>
</gene>
<keyword evidence="3 5" id="KW-1133">Transmembrane helix</keyword>
<dbReference type="EMBL" id="CP050253">
    <property type="protein sequence ID" value="QIQ22049.1"/>
    <property type="molecule type" value="Genomic_DNA"/>
</dbReference>
<dbReference type="GO" id="GO:0016020">
    <property type="term" value="C:membrane"/>
    <property type="evidence" value="ECO:0007669"/>
    <property type="project" value="UniProtKB-SubCell"/>
</dbReference>
<feature type="transmembrane region" description="Helical" evidence="5">
    <location>
        <begin position="204"/>
        <end position="226"/>
    </location>
</feature>
<sequence>MSLSSYFLALVVVITWAYNNIAVKLGGVEIPPICLVTLRFVVVAILVVPFTRVSKEQLKVVVLLAFTFGLMHFSLLFVSLQYAEVGISAILTQLGTPFAILMACVFLKEKIKLKQIIGIFISFVGVVTLAGSPSMPPIPIIILLLGSALGWAVTNVIIKQKAANIPPLTLTAWVSFISIPVVGFTSFIFESGQLEALQKASWNGWFAVFYSAIGSSIFAYSIWYWLLKKYPINQVIPFSLLSPVFSVLFGILLLNEQVNIFKIIGSLLVIGGIFFATVDIKRLIFRRHLPQ</sequence>
<dbReference type="Pfam" id="PF00892">
    <property type="entry name" value="EamA"/>
    <property type="match status" value="2"/>
</dbReference>
<dbReference type="KEGG" id="orb:IPMB12_10355"/>
<name>A0A6G9IE10_9GAMM</name>
<feature type="transmembrane region" description="Helical" evidence="5">
    <location>
        <begin position="260"/>
        <end position="278"/>
    </location>
</feature>
<feature type="transmembrane region" description="Helical" evidence="5">
    <location>
        <begin position="60"/>
        <end position="80"/>
    </location>
</feature>
<evidence type="ECO:0000256" key="1">
    <source>
        <dbReference type="ARBA" id="ARBA00004141"/>
    </source>
</evidence>
<feature type="domain" description="EamA" evidence="6">
    <location>
        <begin position="140"/>
        <end position="277"/>
    </location>
</feature>
<protein>
    <submittedName>
        <fullName evidence="7">EamA family transporter</fullName>
    </submittedName>
</protein>
<feature type="transmembrane region" description="Helical" evidence="5">
    <location>
        <begin position="116"/>
        <end position="132"/>
    </location>
</feature>
<organism evidence="7 8">
    <name type="scientific">Zophobihabitans entericus</name>
    <dbReference type="NCBI Taxonomy" id="1635327"/>
    <lineage>
        <taxon>Bacteria</taxon>
        <taxon>Pseudomonadati</taxon>
        <taxon>Pseudomonadota</taxon>
        <taxon>Gammaproteobacteria</taxon>
        <taxon>Orbales</taxon>
        <taxon>Orbaceae</taxon>
        <taxon>Zophobihabitans</taxon>
    </lineage>
</organism>
<evidence type="ECO:0000313" key="7">
    <source>
        <dbReference type="EMBL" id="QIQ22049.1"/>
    </source>
</evidence>
<feature type="transmembrane region" description="Helical" evidence="5">
    <location>
        <begin position="170"/>
        <end position="189"/>
    </location>
</feature>
<evidence type="ECO:0000259" key="6">
    <source>
        <dbReference type="Pfam" id="PF00892"/>
    </source>
</evidence>
<dbReference type="InterPro" id="IPR050638">
    <property type="entry name" value="AA-Vitamin_Transporters"/>
</dbReference>
<feature type="transmembrane region" description="Helical" evidence="5">
    <location>
        <begin position="86"/>
        <end position="107"/>
    </location>
</feature>
<feature type="transmembrane region" description="Helical" evidence="5">
    <location>
        <begin position="138"/>
        <end position="158"/>
    </location>
</feature>
<proteinExistence type="predicted"/>
<feature type="transmembrane region" description="Helical" evidence="5">
    <location>
        <begin position="27"/>
        <end position="48"/>
    </location>
</feature>
<keyword evidence="4 5" id="KW-0472">Membrane</keyword>
<accession>A0A6G9IE10</accession>
<keyword evidence="8" id="KW-1185">Reference proteome</keyword>
<evidence type="ECO:0000256" key="5">
    <source>
        <dbReference type="SAM" id="Phobius"/>
    </source>
</evidence>
<evidence type="ECO:0000256" key="2">
    <source>
        <dbReference type="ARBA" id="ARBA00022692"/>
    </source>
</evidence>
<dbReference type="RefSeq" id="WP_166917346.1">
    <property type="nucleotide sequence ID" value="NZ_CP050253.1"/>
</dbReference>
<evidence type="ECO:0000313" key="8">
    <source>
        <dbReference type="Proteomes" id="UP000501168"/>
    </source>
</evidence>
<dbReference type="PANTHER" id="PTHR32322">
    <property type="entry name" value="INNER MEMBRANE TRANSPORTER"/>
    <property type="match status" value="1"/>
</dbReference>
<evidence type="ECO:0000256" key="4">
    <source>
        <dbReference type="ARBA" id="ARBA00023136"/>
    </source>
</evidence>
<dbReference type="InterPro" id="IPR000620">
    <property type="entry name" value="EamA_dom"/>
</dbReference>